<dbReference type="Proteomes" id="UP001589750">
    <property type="component" value="Unassembled WGS sequence"/>
</dbReference>
<feature type="domain" description="ApeA N-terminal" evidence="1">
    <location>
        <begin position="60"/>
        <end position="248"/>
    </location>
</feature>
<sequence length="446" mass="49072">MPNTLVPGQSRLGHVLHDDEGGPFPASLSLEDRKLRLTVPWFGDEEQRHERRFIGDAAWWGDDPDGTRFRYSIPNELLFVDPAGTVVLTGCRSVGWTTSFGVGAGTGQIAVDFAILGANDTSHFTRINGLQTQVEGLGMWLRSSSIDEQVESNPDGTLRALMLRLESPPPIAGSPILNLEFHPSFMRAHERADQILVHDGVSVQTMTGKVRSWGEHLDCHFAVRDLMRIAAWRAVNFVDAKATRNASPERLMSGEIVGRAWRPVVSPLLGAMGSSTELRRSDLLFSHADAAPGGVHRWVKMHREAPRAIQPVLRLLDLEGASLETHVAQLGMGLEALAYHLARGAGVGAQDAGNESFRSRIERICALLPSGLSVLEPNDSLPADLAQGYNAVKHANRPLPDADFLLNVYRRGIQLFRAWVLTLIGVQRNTLRSRINGDRITRLLNQ</sequence>
<dbReference type="RefSeq" id="WP_140007696.1">
    <property type="nucleotide sequence ID" value="NZ_JBHMDG010000012.1"/>
</dbReference>
<organism evidence="2 3">
    <name type="scientific">Nocardioides plantarum</name>
    <dbReference type="NCBI Taxonomy" id="29299"/>
    <lineage>
        <taxon>Bacteria</taxon>
        <taxon>Bacillati</taxon>
        <taxon>Actinomycetota</taxon>
        <taxon>Actinomycetes</taxon>
        <taxon>Propionibacteriales</taxon>
        <taxon>Nocardioidaceae</taxon>
        <taxon>Nocardioides</taxon>
    </lineage>
</organism>
<evidence type="ECO:0000259" key="1">
    <source>
        <dbReference type="Pfam" id="PF18862"/>
    </source>
</evidence>
<dbReference type="InterPro" id="IPR041223">
    <property type="entry name" value="ApeA_NTD"/>
</dbReference>
<dbReference type="EMBL" id="JBHMDG010000012">
    <property type="protein sequence ID" value="MFB9313709.1"/>
    <property type="molecule type" value="Genomic_DNA"/>
</dbReference>
<dbReference type="Pfam" id="PF18862">
    <property type="entry name" value="ApeA_NTD1"/>
    <property type="match status" value="1"/>
</dbReference>
<proteinExistence type="predicted"/>
<name>A0ABV5KAF1_9ACTN</name>
<keyword evidence="3" id="KW-1185">Reference proteome</keyword>
<gene>
    <name evidence="2" type="ORF">ACFFRI_11705</name>
</gene>
<reference evidence="2 3" key="1">
    <citation type="submission" date="2024-09" db="EMBL/GenBank/DDBJ databases">
        <authorList>
            <person name="Sun Q."/>
            <person name="Mori K."/>
        </authorList>
    </citation>
    <scope>NUCLEOTIDE SEQUENCE [LARGE SCALE GENOMIC DNA]</scope>
    <source>
        <strain evidence="2 3">JCM 9626</strain>
    </source>
</reference>
<evidence type="ECO:0000313" key="3">
    <source>
        <dbReference type="Proteomes" id="UP001589750"/>
    </source>
</evidence>
<evidence type="ECO:0000313" key="2">
    <source>
        <dbReference type="EMBL" id="MFB9313709.1"/>
    </source>
</evidence>
<protein>
    <recommendedName>
        <fullName evidence="1">ApeA N-terminal domain-containing protein</fullName>
    </recommendedName>
</protein>
<comment type="caution">
    <text evidence="2">The sequence shown here is derived from an EMBL/GenBank/DDBJ whole genome shotgun (WGS) entry which is preliminary data.</text>
</comment>
<accession>A0ABV5KAF1</accession>